<organism evidence="1 2">
    <name type="scientific">Mesonia aestuariivivens</name>
    <dbReference type="NCBI Taxonomy" id="2796128"/>
    <lineage>
        <taxon>Bacteria</taxon>
        <taxon>Pseudomonadati</taxon>
        <taxon>Bacteroidota</taxon>
        <taxon>Flavobacteriia</taxon>
        <taxon>Flavobacteriales</taxon>
        <taxon>Flavobacteriaceae</taxon>
        <taxon>Mesonia</taxon>
    </lineage>
</organism>
<dbReference type="RefSeq" id="WP_219039575.1">
    <property type="nucleotide sequence ID" value="NZ_JAHWDF010000004.1"/>
</dbReference>
<comment type="caution">
    <text evidence="1">The sequence shown here is derived from an EMBL/GenBank/DDBJ whole genome shotgun (WGS) entry which is preliminary data.</text>
</comment>
<keyword evidence="2" id="KW-1185">Reference proteome</keyword>
<accession>A0ABS6W0B5</accession>
<sequence>MKRRNRRFNSEKNAKSFAKKVNGEVVDLRNHPESKSNFKVWYDRQPTKDPWEKASQEDINEMVGFDVVK</sequence>
<name>A0ABS6W0B5_9FLAO</name>
<protein>
    <submittedName>
        <fullName evidence="1">Uncharacterized protein</fullName>
    </submittedName>
</protein>
<proteinExistence type="predicted"/>
<gene>
    <name evidence="1" type="ORF">KW502_05735</name>
</gene>
<dbReference type="EMBL" id="JAHWDF010000004">
    <property type="protein sequence ID" value="MBW2961295.1"/>
    <property type="molecule type" value="Genomic_DNA"/>
</dbReference>
<reference evidence="1 2" key="1">
    <citation type="submission" date="2021-07" db="EMBL/GenBank/DDBJ databases">
        <title>Mesonia aestuariivivens sp. nov., isolated from a tidal flat.</title>
        <authorList>
            <person name="Kim Y.-O."/>
            <person name="Yoon J.-H."/>
        </authorList>
    </citation>
    <scope>NUCLEOTIDE SEQUENCE [LARGE SCALE GENOMIC DNA]</scope>
    <source>
        <strain evidence="1 2">JHPTF-M18</strain>
    </source>
</reference>
<dbReference type="Proteomes" id="UP000719267">
    <property type="component" value="Unassembled WGS sequence"/>
</dbReference>
<evidence type="ECO:0000313" key="2">
    <source>
        <dbReference type="Proteomes" id="UP000719267"/>
    </source>
</evidence>
<evidence type="ECO:0000313" key="1">
    <source>
        <dbReference type="EMBL" id="MBW2961295.1"/>
    </source>
</evidence>